<dbReference type="RefSeq" id="WP_024544101.1">
    <property type="nucleotide sequence ID" value="NZ_LR214938.2"/>
</dbReference>
<evidence type="ECO:0000256" key="1">
    <source>
        <dbReference type="SAM" id="SignalP"/>
    </source>
</evidence>
<evidence type="ECO:0000313" key="2">
    <source>
        <dbReference type="EMBL" id="VEU56310.1"/>
    </source>
</evidence>
<geneLocation type="plasmid" evidence="2">
    <name>2</name>
</geneLocation>
<evidence type="ECO:0008006" key="3">
    <source>
        <dbReference type="Google" id="ProtNLM"/>
    </source>
</evidence>
<dbReference type="InterPro" id="IPR054783">
    <property type="entry name" value="P60-like"/>
</dbReference>
<dbReference type="NCBIfam" id="NF045835">
    <property type="entry name" value="P60_lipo"/>
    <property type="match status" value="1"/>
</dbReference>
<proteinExistence type="predicted"/>
<sequence length="602" mass="69634">MRKLNKKLLSASLVLAPLATLPIIAAACKNNSNSNNSGYQKSLIKKQLTQNQVMLDLTSGILNQIYNEDVSKYATSAQTNPKDRVKEALLNSSSELWKDFLKIFKVYARKKLATDWQFFSKLRNIFAELKIDVTSFSPAPNNVPTDEQLKFILQNADVLNTNIRLDIEKLLVIYNYLIKSRTELKNIANDSDGEDKVKKALKTDKKSMTDTQKELHNALNWKGDDLYLIEALMNDPIVQSWNFTDNRNIELRWTQGRIRTAKQYNDLADYNPDEAPQYKHNDPVQEWEKESTLLSTGIKENNKDIGETLKAYKGVIKNSGFSGRDMETSISAIKDQKSPIFGFIDPTTNKIYGPNEFAFGDLMEVMKKRPIAKIKDEYIDGVKNGTIKKIENKHLTLQYWNETANKFEDATFKDDKFEAKFKIKKVDENGKPTTKEDEITVTYEVNRIKHDSNKIGDVVVEWKLSTNKLGKRNYYEFQTRLKSDNNKWKDEHKDNPLEMPLSQFPKTVNLVKDQKEFVGKFVSKISPLYSEISKDVKKLTLDGTPWSDAEQKSRIAYNIMFLNEKDYFKKAMLYYKELKLYSINETNLHTEIRDMLRQIGIL</sequence>
<protein>
    <recommendedName>
        <fullName evidence="3">Lipoprotein</fullName>
    </recommendedName>
</protein>
<feature type="signal peptide" evidence="1">
    <location>
        <begin position="1"/>
        <end position="25"/>
    </location>
</feature>
<keyword evidence="1" id="KW-0732">Signal</keyword>
<keyword evidence="2" id="KW-0614">Plasmid</keyword>
<dbReference type="AlphaFoldDB" id="A0A448ZYF9"/>
<reference evidence="2" key="1">
    <citation type="submission" date="2019-01" db="EMBL/GenBank/DDBJ databases">
        <authorList>
            <consortium name="Pathogen Informatics"/>
        </authorList>
    </citation>
    <scope>NUCLEOTIDE SEQUENCE [LARGE SCALE GENOMIC DNA]</scope>
    <source>
        <strain evidence="2">NCTC10113</strain>
    </source>
</reference>
<gene>
    <name evidence="2" type="ORF">NCTC10113_01214</name>
</gene>
<name>A0A448ZYF9_METSV</name>
<accession>A0A448ZYF9</accession>
<organism evidence="2">
    <name type="scientific">Metamycoplasma salivarium</name>
    <name type="common">Mycoplasma salivarium</name>
    <dbReference type="NCBI Taxonomy" id="2124"/>
    <lineage>
        <taxon>Bacteria</taxon>
        <taxon>Bacillati</taxon>
        <taxon>Mycoplasmatota</taxon>
        <taxon>Mycoplasmoidales</taxon>
        <taxon>Metamycoplasmataceae</taxon>
        <taxon>Metamycoplasma</taxon>
    </lineage>
</organism>
<dbReference type="PROSITE" id="PS51257">
    <property type="entry name" value="PROKAR_LIPOPROTEIN"/>
    <property type="match status" value="1"/>
</dbReference>
<feature type="chain" id="PRO_5019290965" description="Lipoprotein" evidence="1">
    <location>
        <begin position="26"/>
        <end position="602"/>
    </location>
</feature>
<dbReference type="EMBL" id="LR214939">
    <property type="protein sequence ID" value="VEU56310.1"/>
    <property type="molecule type" value="Genomic_DNA"/>
</dbReference>